<dbReference type="EMBL" id="PYMH01000021">
    <property type="protein sequence ID" value="PSU29043.1"/>
    <property type="molecule type" value="Genomic_DNA"/>
</dbReference>
<evidence type="ECO:0000256" key="10">
    <source>
        <dbReference type="ARBA" id="ARBA00022759"/>
    </source>
</evidence>
<dbReference type="InterPro" id="IPR012337">
    <property type="entry name" value="RNaseH-like_sf"/>
</dbReference>
<dbReference type="Proteomes" id="UP000241222">
    <property type="component" value="Unassembled WGS sequence"/>
</dbReference>
<proteinExistence type="inferred from homology"/>
<comment type="subunit">
    <text evidence="5">Monomer.</text>
</comment>
<sequence>MAKKYYVVWKGRQTGIFTSWAECKAQVDKFAGAKYKSFPTREEAESAFGGQRAGRPSAQKPSSAKPVSKTSKPKKAPLTQAQIDDMPFEIKIFTDGGCDPNPGEAGSGISVYENNTLTELWYGMYQSLGTNNTAELNGLNQAFLLAKEKIAKGYTVAIYCDSNYSIQCITQWAKGWKSKGWVRPGGEIKNLDLIKPMYALYQEIEQKVTIHHVNGHVGIEGNELADRMSIVAIEAKEEGLSLYRETSDISKILALRAG</sequence>
<evidence type="ECO:0000256" key="1">
    <source>
        <dbReference type="ARBA" id="ARBA00000077"/>
    </source>
</evidence>
<keyword evidence="16" id="KW-1185">Reference proteome</keyword>
<evidence type="ECO:0000256" key="6">
    <source>
        <dbReference type="ARBA" id="ARBA00012180"/>
    </source>
</evidence>
<evidence type="ECO:0000256" key="13">
    <source>
        <dbReference type="SAM" id="MobiDB-lite"/>
    </source>
</evidence>
<evidence type="ECO:0000256" key="12">
    <source>
        <dbReference type="ARBA" id="ARBA00022842"/>
    </source>
</evidence>
<comment type="similarity">
    <text evidence="4">Belongs to the RNase H family.</text>
</comment>
<keyword evidence="12" id="KW-0460">Magnesium</keyword>
<dbReference type="InterPro" id="IPR009027">
    <property type="entry name" value="Ribosomal_bL9/RNase_H1_N"/>
</dbReference>
<dbReference type="SUPFAM" id="SSF53098">
    <property type="entry name" value="Ribonuclease H-like"/>
    <property type="match status" value="1"/>
</dbReference>
<evidence type="ECO:0000313" key="15">
    <source>
        <dbReference type="EMBL" id="PSU29043.1"/>
    </source>
</evidence>
<comment type="cofactor">
    <cofactor evidence="2">
        <name>Mg(2+)</name>
        <dbReference type="ChEBI" id="CHEBI:18420"/>
    </cofactor>
</comment>
<dbReference type="Gene3D" id="3.30.420.10">
    <property type="entry name" value="Ribonuclease H-like superfamily/Ribonuclease H"/>
    <property type="match status" value="1"/>
</dbReference>
<feature type="region of interest" description="Disordered" evidence="13">
    <location>
        <begin position="42"/>
        <end position="78"/>
    </location>
</feature>
<dbReference type="OrthoDB" id="7845843at2"/>
<dbReference type="InterPro" id="IPR037056">
    <property type="entry name" value="RNase_H1_N_sf"/>
</dbReference>
<dbReference type="PROSITE" id="PS50879">
    <property type="entry name" value="RNASE_H_1"/>
    <property type="match status" value="1"/>
</dbReference>
<dbReference type="FunFam" id="3.40.970.10:FF:000002">
    <property type="entry name" value="Ribonuclease H"/>
    <property type="match status" value="1"/>
</dbReference>
<dbReference type="InterPro" id="IPR036397">
    <property type="entry name" value="RNaseH_sf"/>
</dbReference>
<evidence type="ECO:0000256" key="7">
    <source>
        <dbReference type="ARBA" id="ARBA00017721"/>
    </source>
</evidence>
<dbReference type="AlphaFoldDB" id="A0A2T3IL08"/>
<dbReference type="EC" id="3.1.26.4" evidence="6"/>
<dbReference type="PANTHER" id="PTHR10642">
    <property type="entry name" value="RIBONUCLEASE H1"/>
    <property type="match status" value="1"/>
</dbReference>
<dbReference type="GO" id="GO:0043137">
    <property type="term" value="P:DNA replication, removal of RNA primer"/>
    <property type="evidence" value="ECO:0007669"/>
    <property type="project" value="TreeGrafter"/>
</dbReference>
<evidence type="ECO:0000259" key="14">
    <source>
        <dbReference type="PROSITE" id="PS50879"/>
    </source>
</evidence>
<gene>
    <name evidence="15" type="ORF">C9I99_25275</name>
</gene>
<keyword evidence="11" id="KW-0378">Hydrolase</keyword>
<dbReference type="CDD" id="cd09278">
    <property type="entry name" value="RNase_HI_prokaryote_like"/>
    <property type="match status" value="1"/>
</dbReference>
<evidence type="ECO:0000256" key="8">
    <source>
        <dbReference type="ARBA" id="ARBA00022722"/>
    </source>
</evidence>
<reference evidence="15 16" key="1">
    <citation type="submission" date="2018-03" db="EMBL/GenBank/DDBJ databases">
        <title>Whole genome sequencing of Histamine producing bacteria.</title>
        <authorList>
            <person name="Butler K."/>
        </authorList>
    </citation>
    <scope>NUCLEOTIDE SEQUENCE [LARGE SCALE GENOMIC DNA]</scope>
    <source>
        <strain evidence="15 16">JCM 13586</strain>
    </source>
</reference>
<dbReference type="GO" id="GO:0003676">
    <property type="term" value="F:nucleic acid binding"/>
    <property type="evidence" value="ECO:0007669"/>
    <property type="project" value="InterPro"/>
</dbReference>
<dbReference type="InterPro" id="IPR011320">
    <property type="entry name" value="RNase_H1_N"/>
</dbReference>
<evidence type="ECO:0000313" key="16">
    <source>
        <dbReference type="Proteomes" id="UP000241222"/>
    </source>
</evidence>
<evidence type="ECO:0000256" key="11">
    <source>
        <dbReference type="ARBA" id="ARBA00022801"/>
    </source>
</evidence>
<accession>A0A2T3IL08</accession>
<dbReference type="InterPro" id="IPR002156">
    <property type="entry name" value="RNaseH_domain"/>
</dbReference>
<evidence type="ECO:0000256" key="2">
    <source>
        <dbReference type="ARBA" id="ARBA00001946"/>
    </source>
</evidence>
<keyword evidence="9" id="KW-0479">Metal-binding</keyword>
<dbReference type="Gene3D" id="3.40.970.10">
    <property type="entry name" value="Ribonuclease H1, N-terminal domain"/>
    <property type="match status" value="1"/>
</dbReference>
<dbReference type="SUPFAM" id="SSF55658">
    <property type="entry name" value="L9 N-domain-like"/>
    <property type="match status" value="1"/>
</dbReference>
<dbReference type="InterPro" id="IPR017067">
    <property type="entry name" value="RNase_H1_euk"/>
</dbReference>
<evidence type="ECO:0000256" key="9">
    <source>
        <dbReference type="ARBA" id="ARBA00022723"/>
    </source>
</evidence>
<keyword evidence="8" id="KW-0540">Nuclease</keyword>
<organism evidence="15 16">
    <name type="scientific">Photobacterium lutimaris</name>
    <dbReference type="NCBI Taxonomy" id="388278"/>
    <lineage>
        <taxon>Bacteria</taxon>
        <taxon>Pseudomonadati</taxon>
        <taxon>Pseudomonadota</taxon>
        <taxon>Gammaproteobacteria</taxon>
        <taxon>Vibrionales</taxon>
        <taxon>Vibrionaceae</taxon>
        <taxon>Photobacterium</taxon>
    </lineage>
</organism>
<dbReference type="InterPro" id="IPR022892">
    <property type="entry name" value="RNaseHI"/>
</dbReference>
<dbReference type="PANTHER" id="PTHR10642:SF26">
    <property type="entry name" value="RIBONUCLEASE H1"/>
    <property type="match status" value="1"/>
</dbReference>
<feature type="domain" description="RNase H type-1" evidence="14">
    <location>
        <begin position="86"/>
        <end position="234"/>
    </location>
</feature>
<keyword evidence="10" id="KW-0255">Endonuclease</keyword>
<comment type="catalytic activity">
    <reaction evidence="1">
        <text>Endonucleolytic cleavage to 5'-phosphomonoester.</text>
        <dbReference type="EC" id="3.1.26.4"/>
    </reaction>
</comment>
<dbReference type="InterPro" id="IPR050092">
    <property type="entry name" value="RNase_H"/>
</dbReference>
<dbReference type="GO" id="GO:0000287">
    <property type="term" value="F:magnesium ion binding"/>
    <property type="evidence" value="ECO:0007669"/>
    <property type="project" value="InterPro"/>
</dbReference>
<evidence type="ECO:0000256" key="3">
    <source>
        <dbReference type="ARBA" id="ARBA00004065"/>
    </source>
</evidence>
<evidence type="ECO:0000256" key="4">
    <source>
        <dbReference type="ARBA" id="ARBA00005300"/>
    </source>
</evidence>
<protein>
    <recommendedName>
        <fullName evidence="7">Ribonuclease H</fullName>
        <ecNumber evidence="6">3.1.26.4</ecNumber>
    </recommendedName>
</protein>
<dbReference type="RefSeq" id="WP_107351608.1">
    <property type="nucleotide sequence ID" value="NZ_PYMH01000021.1"/>
</dbReference>
<dbReference type="Pfam" id="PF01693">
    <property type="entry name" value="Cauli_VI"/>
    <property type="match status" value="1"/>
</dbReference>
<comment type="caution">
    <text evidence="15">The sequence shown here is derived from an EMBL/GenBank/DDBJ whole genome shotgun (WGS) entry which is preliminary data.</text>
</comment>
<dbReference type="PIRSF" id="PIRSF036852">
    <property type="entry name" value="Ribonuclease_H1_euk"/>
    <property type="match status" value="1"/>
</dbReference>
<name>A0A2T3IL08_9GAMM</name>
<dbReference type="GO" id="GO:0004523">
    <property type="term" value="F:RNA-DNA hybrid ribonuclease activity"/>
    <property type="evidence" value="ECO:0007669"/>
    <property type="project" value="UniProtKB-EC"/>
</dbReference>
<dbReference type="Pfam" id="PF00075">
    <property type="entry name" value="RNase_H"/>
    <property type="match status" value="1"/>
</dbReference>
<comment type="function">
    <text evidence="3">Endonuclease that specifically degrades the RNA of RNA-DNA hybrids.</text>
</comment>
<evidence type="ECO:0000256" key="5">
    <source>
        <dbReference type="ARBA" id="ARBA00011245"/>
    </source>
</evidence>